<evidence type="ECO:0000313" key="4">
    <source>
        <dbReference type="Proteomes" id="UP000487268"/>
    </source>
</evidence>
<proteinExistence type="predicted"/>
<evidence type="ECO:0008006" key="5">
    <source>
        <dbReference type="Google" id="ProtNLM"/>
    </source>
</evidence>
<gene>
    <name evidence="3" type="ORF">ACRB68_16310</name>
</gene>
<organism evidence="3 4">
    <name type="scientific">Actinomadura macrotermitis</name>
    <dbReference type="NCBI Taxonomy" id="2585200"/>
    <lineage>
        <taxon>Bacteria</taxon>
        <taxon>Bacillati</taxon>
        <taxon>Actinomycetota</taxon>
        <taxon>Actinomycetes</taxon>
        <taxon>Streptosporangiales</taxon>
        <taxon>Thermomonosporaceae</taxon>
        <taxon>Actinomadura</taxon>
    </lineage>
</organism>
<protein>
    <recommendedName>
        <fullName evidence="5">DNA-3-methyladenine glycosylase II</fullName>
    </recommendedName>
</protein>
<dbReference type="GO" id="GO:0005737">
    <property type="term" value="C:cytoplasm"/>
    <property type="evidence" value="ECO:0007669"/>
    <property type="project" value="TreeGrafter"/>
</dbReference>
<dbReference type="GO" id="GO:0032993">
    <property type="term" value="C:protein-DNA complex"/>
    <property type="evidence" value="ECO:0007669"/>
    <property type="project" value="TreeGrafter"/>
</dbReference>
<dbReference type="PANTHER" id="PTHR43003:SF5">
    <property type="entry name" value="DNA-3-METHYLADENINE GLYCOSYLASE"/>
    <property type="match status" value="1"/>
</dbReference>
<dbReference type="Proteomes" id="UP000487268">
    <property type="component" value="Unassembled WGS sequence"/>
</dbReference>
<evidence type="ECO:0000256" key="2">
    <source>
        <dbReference type="ARBA" id="ARBA00023204"/>
    </source>
</evidence>
<keyword evidence="4" id="KW-1185">Reference proteome</keyword>
<dbReference type="AlphaFoldDB" id="A0A7K0BR40"/>
<dbReference type="InterPro" id="IPR011257">
    <property type="entry name" value="DNA_glycosylase"/>
</dbReference>
<evidence type="ECO:0000313" key="3">
    <source>
        <dbReference type="EMBL" id="MQY03587.1"/>
    </source>
</evidence>
<dbReference type="GO" id="GO:0006307">
    <property type="term" value="P:DNA alkylation repair"/>
    <property type="evidence" value="ECO:0007669"/>
    <property type="project" value="TreeGrafter"/>
</dbReference>
<sequence length="262" mass="28062">MVTMFLMHDHPGWEITADNPAPVRAVDSRNGSAALLNASARPEVFRLPAGACAALPPPLAAALRDLGPVARFRTPSLWDAIATAIIRQVIRAGQARLQHQRLRTAHGPAVATERGPVHALPSPQTILEMTDDDFAALGMTFKARPLRNAAAAYLDHSPKWAELPPGRLVEELQTVPRIGPWTAGAATADFTHDWSLYPYGDLAVRTWAATAAPDHPWPADEHGFAAHWRALTGEHVGVLTLFTLALGAHHAGAPAPSPPPRS</sequence>
<evidence type="ECO:0000256" key="1">
    <source>
        <dbReference type="ARBA" id="ARBA00022763"/>
    </source>
</evidence>
<accession>A0A7K0BR40</accession>
<dbReference type="EMBL" id="WEGH01000001">
    <property type="protein sequence ID" value="MQY03587.1"/>
    <property type="molecule type" value="Genomic_DNA"/>
</dbReference>
<keyword evidence="1" id="KW-0227">DNA damage</keyword>
<dbReference type="SUPFAM" id="SSF48150">
    <property type="entry name" value="DNA-glycosylase"/>
    <property type="match status" value="1"/>
</dbReference>
<dbReference type="InterPro" id="IPR051912">
    <property type="entry name" value="Alkylbase_DNA_Glycosylase/TA"/>
</dbReference>
<comment type="caution">
    <text evidence="3">The sequence shown here is derived from an EMBL/GenBank/DDBJ whole genome shotgun (WGS) entry which is preliminary data.</text>
</comment>
<dbReference type="GO" id="GO:0043916">
    <property type="term" value="F:DNA-7-methylguanine glycosylase activity"/>
    <property type="evidence" value="ECO:0007669"/>
    <property type="project" value="TreeGrafter"/>
</dbReference>
<dbReference type="GO" id="GO:0006285">
    <property type="term" value="P:base-excision repair, AP site formation"/>
    <property type="evidence" value="ECO:0007669"/>
    <property type="project" value="TreeGrafter"/>
</dbReference>
<dbReference type="GO" id="GO:0008725">
    <property type="term" value="F:DNA-3-methyladenine glycosylase activity"/>
    <property type="evidence" value="ECO:0007669"/>
    <property type="project" value="TreeGrafter"/>
</dbReference>
<name>A0A7K0BR40_9ACTN</name>
<keyword evidence="2" id="KW-0234">DNA repair</keyword>
<dbReference type="Gene3D" id="1.10.340.30">
    <property type="entry name" value="Hypothetical protein, domain 2"/>
    <property type="match status" value="1"/>
</dbReference>
<dbReference type="GO" id="GO:0032131">
    <property type="term" value="F:alkylated DNA binding"/>
    <property type="evidence" value="ECO:0007669"/>
    <property type="project" value="TreeGrafter"/>
</dbReference>
<dbReference type="PANTHER" id="PTHR43003">
    <property type="entry name" value="DNA-3-METHYLADENINE GLYCOSYLASE"/>
    <property type="match status" value="1"/>
</dbReference>
<reference evidence="3 4" key="1">
    <citation type="submission" date="2019-10" db="EMBL/GenBank/DDBJ databases">
        <title>Actinomadura rubteroloni sp. nov. and Actinomadura macrotermitis sp. nov., isolated from the gut of fungus growing-termite Macrotermes natalensis.</title>
        <authorList>
            <person name="Benndorf R."/>
            <person name="Martin K."/>
            <person name="Kuefner M."/>
            <person name="De Beer W."/>
            <person name="Kaster A.-K."/>
            <person name="Vollmers J."/>
            <person name="Poulsen M."/>
            <person name="Beemelmanns C."/>
        </authorList>
    </citation>
    <scope>NUCLEOTIDE SEQUENCE [LARGE SCALE GENOMIC DNA]</scope>
    <source>
        <strain evidence="3 4">RB68</strain>
    </source>
</reference>